<evidence type="ECO:0000256" key="1">
    <source>
        <dbReference type="SAM" id="Phobius"/>
    </source>
</evidence>
<sequence length="73" mass="8829">MECSSFFFLLFRNDGQVVGRNLDFYFIFTTRLIIIIYTILSFSFFLISLTHYPHFFFPNVLNAHFFFLIAYFS</sequence>
<evidence type="ECO:0000313" key="2">
    <source>
        <dbReference type="EMBL" id="KAG0149206.1"/>
    </source>
</evidence>
<reference evidence="2" key="1">
    <citation type="submission" date="2013-11" db="EMBL/GenBank/DDBJ databases">
        <title>Genome sequence of the fusiform rust pathogen reveals effectors for host alternation and coevolution with pine.</title>
        <authorList>
            <consortium name="DOE Joint Genome Institute"/>
            <person name="Smith K."/>
            <person name="Pendleton A."/>
            <person name="Kubisiak T."/>
            <person name="Anderson C."/>
            <person name="Salamov A."/>
            <person name="Aerts A."/>
            <person name="Riley R."/>
            <person name="Clum A."/>
            <person name="Lindquist E."/>
            <person name="Ence D."/>
            <person name="Campbell M."/>
            <person name="Kronenberg Z."/>
            <person name="Feau N."/>
            <person name="Dhillon B."/>
            <person name="Hamelin R."/>
            <person name="Burleigh J."/>
            <person name="Smith J."/>
            <person name="Yandell M."/>
            <person name="Nelson C."/>
            <person name="Grigoriev I."/>
            <person name="Davis J."/>
        </authorList>
    </citation>
    <scope>NUCLEOTIDE SEQUENCE</scope>
    <source>
        <strain evidence="2">G11</strain>
    </source>
</reference>
<dbReference type="EMBL" id="MU167230">
    <property type="protein sequence ID" value="KAG0149206.1"/>
    <property type="molecule type" value="Genomic_DNA"/>
</dbReference>
<feature type="transmembrane region" description="Helical" evidence="1">
    <location>
        <begin position="54"/>
        <end position="72"/>
    </location>
</feature>
<keyword evidence="1" id="KW-1133">Transmembrane helix</keyword>
<feature type="transmembrane region" description="Helical" evidence="1">
    <location>
        <begin position="25"/>
        <end position="47"/>
    </location>
</feature>
<dbReference type="AlphaFoldDB" id="A0A9P6NTF8"/>
<dbReference type="Proteomes" id="UP000886653">
    <property type="component" value="Unassembled WGS sequence"/>
</dbReference>
<proteinExistence type="predicted"/>
<keyword evidence="1" id="KW-0812">Transmembrane</keyword>
<accession>A0A9P6NTF8</accession>
<organism evidence="2 3">
    <name type="scientific">Cronartium quercuum f. sp. fusiforme G11</name>
    <dbReference type="NCBI Taxonomy" id="708437"/>
    <lineage>
        <taxon>Eukaryota</taxon>
        <taxon>Fungi</taxon>
        <taxon>Dikarya</taxon>
        <taxon>Basidiomycota</taxon>
        <taxon>Pucciniomycotina</taxon>
        <taxon>Pucciniomycetes</taxon>
        <taxon>Pucciniales</taxon>
        <taxon>Coleosporiaceae</taxon>
        <taxon>Cronartium</taxon>
    </lineage>
</organism>
<protein>
    <submittedName>
        <fullName evidence="2">Uncharacterized protein</fullName>
    </submittedName>
</protein>
<keyword evidence="1" id="KW-0472">Membrane</keyword>
<evidence type="ECO:0000313" key="3">
    <source>
        <dbReference type="Proteomes" id="UP000886653"/>
    </source>
</evidence>
<gene>
    <name evidence="2" type="ORF">CROQUDRAFT_353499</name>
</gene>
<comment type="caution">
    <text evidence="2">The sequence shown here is derived from an EMBL/GenBank/DDBJ whole genome shotgun (WGS) entry which is preliminary data.</text>
</comment>
<keyword evidence="3" id="KW-1185">Reference proteome</keyword>
<name>A0A9P6NTF8_9BASI</name>